<dbReference type="Pfam" id="PF00459">
    <property type="entry name" value="Inositol_P"/>
    <property type="match status" value="1"/>
</dbReference>
<dbReference type="PANTHER" id="PTHR20854:SF4">
    <property type="entry name" value="INOSITOL-1-MONOPHOSPHATASE-RELATED"/>
    <property type="match status" value="1"/>
</dbReference>
<accession>A0A143DEN8</accession>
<dbReference type="SUPFAM" id="SSF56655">
    <property type="entry name" value="Carbohydrate phosphatase"/>
    <property type="match status" value="1"/>
</dbReference>
<evidence type="ECO:0000256" key="3">
    <source>
        <dbReference type="ARBA" id="ARBA00022801"/>
    </source>
</evidence>
<dbReference type="Gene3D" id="3.30.540.10">
    <property type="entry name" value="Fructose-1,6-Bisphosphatase, subunit A, domain 1"/>
    <property type="match status" value="1"/>
</dbReference>
<dbReference type="Gene3D" id="3.40.190.80">
    <property type="match status" value="1"/>
</dbReference>
<name>A0A143DEN8_9PROT</name>
<dbReference type="AlphaFoldDB" id="A0A143DEN8"/>
<keyword evidence="2 5" id="KW-0479">Metal-binding</keyword>
<feature type="binding site" evidence="5">
    <location>
        <position position="70"/>
    </location>
    <ligand>
        <name>Mg(2+)</name>
        <dbReference type="ChEBI" id="CHEBI:18420"/>
        <label>1</label>
        <note>catalytic</note>
    </ligand>
</feature>
<dbReference type="STRING" id="1549855.AY555_08315"/>
<feature type="binding site" evidence="5">
    <location>
        <position position="210"/>
    </location>
    <ligand>
        <name>Mg(2+)</name>
        <dbReference type="ChEBI" id="CHEBI:18420"/>
        <label>1</label>
        <note>catalytic</note>
    </ligand>
</feature>
<dbReference type="PROSITE" id="PS00629">
    <property type="entry name" value="IMP_1"/>
    <property type="match status" value="1"/>
</dbReference>
<feature type="binding site" evidence="5">
    <location>
        <position position="93"/>
    </location>
    <ligand>
        <name>Mg(2+)</name>
        <dbReference type="ChEBI" id="CHEBI:18420"/>
        <label>2</label>
    </ligand>
</feature>
<dbReference type="GeneID" id="53317160"/>
<dbReference type="RefSeq" id="WP_066135527.1">
    <property type="nucleotide sequence ID" value="NZ_CP014525.1"/>
</dbReference>
<dbReference type="PRINTS" id="PR00377">
    <property type="entry name" value="IMPHPHTASES"/>
</dbReference>
<evidence type="ECO:0000256" key="2">
    <source>
        <dbReference type="ARBA" id="ARBA00022723"/>
    </source>
</evidence>
<dbReference type="OrthoDB" id="9785695at2"/>
<keyword evidence="3" id="KW-0378">Hydrolase</keyword>
<evidence type="ECO:0000313" key="7">
    <source>
        <dbReference type="EMBL" id="AMW35177.1"/>
    </source>
</evidence>
<evidence type="ECO:0000256" key="1">
    <source>
        <dbReference type="ARBA" id="ARBA00009759"/>
    </source>
</evidence>
<organism evidence="7 8">
    <name type="scientific">Haematospirillum jordaniae</name>
    <dbReference type="NCBI Taxonomy" id="1549855"/>
    <lineage>
        <taxon>Bacteria</taxon>
        <taxon>Pseudomonadati</taxon>
        <taxon>Pseudomonadota</taxon>
        <taxon>Alphaproteobacteria</taxon>
        <taxon>Rhodospirillales</taxon>
        <taxon>Novispirillaceae</taxon>
        <taxon>Haematospirillum</taxon>
    </lineage>
</organism>
<comment type="cofactor">
    <cofactor evidence="5">
        <name>Mg(2+)</name>
        <dbReference type="ChEBI" id="CHEBI:18420"/>
    </cofactor>
</comment>
<gene>
    <name evidence="7" type="ORF">AY555_08315</name>
</gene>
<dbReference type="GO" id="GO:0007165">
    <property type="term" value="P:signal transduction"/>
    <property type="evidence" value="ECO:0007669"/>
    <property type="project" value="TreeGrafter"/>
</dbReference>
<feature type="binding site" evidence="5">
    <location>
        <position position="95"/>
    </location>
    <ligand>
        <name>Mg(2+)</name>
        <dbReference type="ChEBI" id="CHEBI:18420"/>
        <label>1</label>
        <note>catalytic</note>
    </ligand>
</feature>
<feature type="binding site" evidence="5">
    <location>
        <position position="96"/>
    </location>
    <ligand>
        <name>Mg(2+)</name>
        <dbReference type="ChEBI" id="CHEBI:18420"/>
        <label>1</label>
        <note>catalytic</note>
    </ligand>
</feature>
<feature type="compositionally biased region" description="Polar residues" evidence="6">
    <location>
        <begin position="161"/>
        <end position="172"/>
    </location>
</feature>
<keyword evidence="4 5" id="KW-0460">Magnesium</keyword>
<comment type="similarity">
    <text evidence="1">Belongs to the inositol monophosphatase superfamily.</text>
</comment>
<evidence type="ECO:0000256" key="4">
    <source>
        <dbReference type="ARBA" id="ARBA00022842"/>
    </source>
</evidence>
<dbReference type="GO" id="GO:0046872">
    <property type="term" value="F:metal ion binding"/>
    <property type="evidence" value="ECO:0007669"/>
    <property type="project" value="UniProtKB-KW"/>
</dbReference>
<dbReference type="EMBL" id="CP014525">
    <property type="protein sequence ID" value="AMW35177.1"/>
    <property type="molecule type" value="Genomic_DNA"/>
</dbReference>
<proteinExistence type="inferred from homology"/>
<dbReference type="PANTHER" id="PTHR20854">
    <property type="entry name" value="INOSITOL MONOPHOSPHATASE"/>
    <property type="match status" value="1"/>
</dbReference>
<dbReference type="GO" id="GO:0006020">
    <property type="term" value="P:inositol metabolic process"/>
    <property type="evidence" value="ECO:0007669"/>
    <property type="project" value="TreeGrafter"/>
</dbReference>
<evidence type="ECO:0000313" key="8">
    <source>
        <dbReference type="Proteomes" id="UP000076066"/>
    </source>
</evidence>
<evidence type="ECO:0000256" key="5">
    <source>
        <dbReference type="PIRSR" id="PIRSR600760-2"/>
    </source>
</evidence>
<dbReference type="Proteomes" id="UP000076066">
    <property type="component" value="Chromosome"/>
</dbReference>
<protein>
    <recommendedName>
        <fullName evidence="9">Inositol-1-monophosphatase</fullName>
    </recommendedName>
</protein>
<sequence>MDDAFLALVSDIIRDTAKTEILPRFRALSASQVQSKTSANDLVTEADILAEQRLSVLLTEIMPESMVVGEEGCHADPDLIRAIGTAPLVWVVDPLDGTANFVSGNPVFATVVALVRDGVTMAGWLHDPVNDVTLCGYRGNGVIRNGVRVRLEPHDRPLSERTGSPGANTPKSLQGRFAHNIRHGSAAHDYMALISGRIEFAAFRRLAPWDHAAGVLLYEEAGGISGFMDGSPYSPSIHEGFLIAAQSRMLWNEIAEAFRSAAS</sequence>
<evidence type="ECO:0000256" key="6">
    <source>
        <dbReference type="SAM" id="MobiDB-lite"/>
    </source>
</evidence>
<evidence type="ECO:0008006" key="9">
    <source>
        <dbReference type="Google" id="ProtNLM"/>
    </source>
</evidence>
<dbReference type="KEGG" id="hjo:AY555_08315"/>
<feature type="region of interest" description="Disordered" evidence="6">
    <location>
        <begin position="154"/>
        <end position="173"/>
    </location>
</feature>
<keyword evidence="8" id="KW-1185">Reference proteome</keyword>
<dbReference type="InterPro" id="IPR020583">
    <property type="entry name" value="Inositol_monoP_metal-BS"/>
</dbReference>
<reference evidence="7 8" key="1">
    <citation type="submission" date="2016-02" db="EMBL/GenBank/DDBJ databases">
        <title>Complete Genome of H5569, the type strain of the newly described species Haematospirillium jordaniae.</title>
        <authorList>
            <person name="Nicholson A.C."/>
            <person name="Humrighouse B.W."/>
            <person name="Loparov V."/>
            <person name="McQuiston J.R."/>
        </authorList>
    </citation>
    <scope>NUCLEOTIDE SEQUENCE [LARGE SCALE GENOMIC DNA]</scope>
    <source>
        <strain evidence="7 8">H5569</strain>
    </source>
</reference>
<dbReference type="InterPro" id="IPR000760">
    <property type="entry name" value="Inositol_monophosphatase-like"/>
</dbReference>
<dbReference type="GO" id="GO:0008934">
    <property type="term" value="F:inositol monophosphate 1-phosphatase activity"/>
    <property type="evidence" value="ECO:0007669"/>
    <property type="project" value="TreeGrafter"/>
</dbReference>